<dbReference type="InterPro" id="IPR013154">
    <property type="entry name" value="ADH-like_N"/>
</dbReference>
<dbReference type="Proteomes" id="UP000033101">
    <property type="component" value="Chromosome"/>
</dbReference>
<comment type="subcellular location">
    <subcellularLocation>
        <location evidence="1">Cytoplasm</location>
    </subcellularLocation>
</comment>
<evidence type="ECO:0000256" key="5">
    <source>
        <dbReference type="ARBA" id="ARBA00022884"/>
    </source>
</evidence>
<dbReference type="InterPro" id="IPR020843">
    <property type="entry name" value="ER"/>
</dbReference>
<comment type="subunit">
    <text evidence="2">Homotetramer.</text>
</comment>
<accession>A0A0E3SHF5</accession>
<gene>
    <name evidence="7" type="ORF">MSHOH_3444</name>
</gene>
<dbReference type="PANTHER" id="PTHR44154">
    <property type="entry name" value="QUINONE OXIDOREDUCTASE"/>
    <property type="match status" value="1"/>
</dbReference>
<dbReference type="GO" id="GO:0005737">
    <property type="term" value="C:cytoplasm"/>
    <property type="evidence" value="ECO:0007669"/>
    <property type="project" value="UniProtKB-SubCell"/>
</dbReference>
<keyword evidence="5" id="KW-0694">RNA-binding</keyword>
<evidence type="ECO:0000256" key="3">
    <source>
        <dbReference type="ARBA" id="ARBA00022490"/>
    </source>
</evidence>
<dbReference type="KEGG" id="mhor:MSHOH_3444"/>
<dbReference type="AlphaFoldDB" id="A0A0E3SHF5"/>
<dbReference type="RefSeq" id="WP_048141861.1">
    <property type="nucleotide sequence ID" value="NZ_CP009516.1"/>
</dbReference>
<dbReference type="InterPro" id="IPR011032">
    <property type="entry name" value="GroES-like_sf"/>
</dbReference>
<dbReference type="SUPFAM" id="SSF50129">
    <property type="entry name" value="GroES-like"/>
    <property type="match status" value="1"/>
</dbReference>
<dbReference type="InterPro" id="IPR051603">
    <property type="entry name" value="Zinc-ADH_QOR/CCCR"/>
</dbReference>
<dbReference type="GO" id="GO:0030554">
    <property type="term" value="F:adenyl nucleotide binding"/>
    <property type="evidence" value="ECO:0007669"/>
    <property type="project" value="UniProtKB-ARBA"/>
</dbReference>
<evidence type="ECO:0000256" key="4">
    <source>
        <dbReference type="ARBA" id="ARBA00022857"/>
    </source>
</evidence>
<proteinExistence type="predicted"/>
<dbReference type="CDD" id="cd05289">
    <property type="entry name" value="MDR_like_2"/>
    <property type="match status" value="1"/>
</dbReference>
<evidence type="ECO:0000313" key="7">
    <source>
        <dbReference type="EMBL" id="AKB79927.1"/>
    </source>
</evidence>
<keyword evidence="8" id="KW-1185">Reference proteome</keyword>
<dbReference type="Gene3D" id="3.90.180.10">
    <property type="entry name" value="Medium-chain alcohol dehydrogenases, catalytic domain"/>
    <property type="match status" value="1"/>
</dbReference>
<feature type="domain" description="Enoyl reductase (ER)" evidence="6">
    <location>
        <begin position="10"/>
        <end position="302"/>
    </location>
</feature>
<dbReference type="GO" id="GO:0043168">
    <property type="term" value="F:anion binding"/>
    <property type="evidence" value="ECO:0007669"/>
    <property type="project" value="UniProtKB-ARBA"/>
</dbReference>
<reference evidence="7 8" key="1">
    <citation type="submission" date="2014-07" db="EMBL/GenBank/DDBJ databases">
        <title>Methanogenic archaea and the global carbon cycle.</title>
        <authorList>
            <person name="Henriksen J.R."/>
            <person name="Luke J."/>
            <person name="Reinhart S."/>
            <person name="Benedict M.N."/>
            <person name="Youngblut N.D."/>
            <person name="Metcalf M.E."/>
            <person name="Whitaker R.J."/>
            <person name="Metcalf W.W."/>
        </authorList>
    </citation>
    <scope>NUCLEOTIDE SEQUENCE [LARGE SCALE GENOMIC DNA]</scope>
    <source>
        <strain evidence="7 8">HB-1</strain>
    </source>
</reference>
<organism evidence="7 8">
    <name type="scientific">Methanosarcina horonobensis HB-1 = JCM 15518</name>
    <dbReference type="NCBI Taxonomy" id="1434110"/>
    <lineage>
        <taxon>Archaea</taxon>
        <taxon>Methanobacteriati</taxon>
        <taxon>Methanobacteriota</taxon>
        <taxon>Stenosarchaea group</taxon>
        <taxon>Methanomicrobia</taxon>
        <taxon>Methanosarcinales</taxon>
        <taxon>Methanosarcinaceae</taxon>
        <taxon>Methanosarcina</taxon>
    </lineage>
</organism>
<dbReference type="EMBL" id="CP009516">
    <property type="protein sequence ID" value="AKB79927.1"/>
    <property type="molecule type" value="Genomic_DNA"/>
</dbReference>
<dbReference type="PANTHER" id="PTHR44154:SF1">
    <property type="entry name" value="QUINONE OXIDOREDUCTASE"/>
    <property type="match status" value="1"/>
</dbReference>
<dbReference type="GO" id="GO:0008270">
    <property type="term" value="F:zinc ion binding"/>
    <property type="evidence" value="ECO:0007669"/>
    <property type="project" value="InterPro"/>
</dbReference>
<dbReference type="GO" id="GO:0016616">
    <property type="term" value="F:oxidoreductase activity, acting on the CH-OH group of donors, NAD or NADP as acceptor"/>
    <property type="evidence" value="ECO:0007669"/>
    <property type="project" value="UniProtKB-ARBA"/>
</dbReference>
<dbReference type="PROSITE" id="PS01162">
    <property type="entry name" value="QOR_ZETA_CRYSTAL"/>
    <property type="match status" value="1"/>
</dbReference>
<dbReference type="Gene3D" id="3.40.50.720">
    <property type="entry name" value="NAD(P)-binding Rossmann-like Domain"/>
    <property type="match status" value="1"/>
</dbReference>
<dbReference type="STRING" id="1434110.MSHOH_3444"/>
<evidence type="ECO:0000256" key="2">
    <source>
        <dbReference type="ARBA" id="ARBA00011881"/>
    </source>
</evidence>
<keyword evidence="4" id="KW-0521">NADP</keyword>
<dbReference type="InterPro" id="IPR002364">
    <property type="entry name" value="Quin_OxRdtase/zeta-crystal_CS"/>
</dbReference>
<evidence type="ECO:0000256" key="1">
    <source>
        <dbReference type="ARBA" id="ARBA00004496"/>
    </source>
</evidence>
<dbReference type="Pfam" id="PF08240">
    <property type="entry name" value="ADH_N"/>
    <property type="match status" value="1"/>
</dbReference>
<dbReference type="PATRIC" id="fig|1434110.4.peg.4419"/>
<sequence length="309" mass="33268">MKAIRIHEFGGPEVLKYEEIPEPEPEGPGIIRIKVIAAGVNPIDWKIRKGMLGEMSLPMTMGLDVAGVVDVGQGGVLFQPGEEVFAKVSIGQGGYAEYTVANSTQVAKKPKSIGFIESAAIPTAGLAAWQSLFDIAGLKKGQSVLIHGAAGGVGSFAVQFAKWKGAYVFGTASEKNEQFLKSIGIDEFIDYKKQRFEDVVGKVDVVLDTIGGDTFERSWKVLQPNGFLVSTVASIPEGAPEKYGVRAQTLMTRSDGEELAQIADVIDEQQLKPVVTTVLPLSEAQKAHEMSESRHTRGKIVLRVAEDPQ</sequence>
<protein>
    <submittedName>
        <fullName evidence="7">Bifunctional protein: zinc-containing alcohol dehydrogenase</fullName>
        <ecNumber evidence="7">1.1.1.-</ecNumber>
    </submittedName>
</protein>
<dbReference type="GO" id="GO:0044281">
    <property type="term" value="P:small molecule metabolic process"/>
    <property type="evidence" value="ECO:0007669"/>
    <property type="project" value="UniProtKB-ARBA"/>
</dbReference>
<name>A0A0E3SHF5_9EURY</name>
<evidence type="ECO:0000313" key="8">
    <source>
        <dbReference type="Proteomes" id="UP000033101"/>
    </source>
</evidence>
<dbReference type="Pfam" id="PF13602">
    <property type="entry name" value="ADH_zinc_N_2"/>
    <property type="match status" value="1"/>
</dbReference>
<dbReference type="SMART" id="SM00829">
    <property type="entry name" value="PKS_ER"/>
    <property type="match status" value="1"/>
</dbReference>
<dbReference type="SUPFAM" id="SSF51735">
    <property type="entry name" value="NAD(P)-binding Rossmann-fold domains"/>
    <property type="match status" value="1"/>
</dbReference>
<dbReference type="GeneID" id="24832784"/>
<dbReference type="InterPro" id="IPR036291">
    <property type="entry name" value="NAD(P)-bd_dom_sf"/>
</dbReference>
<dbReference type="HOGENOM" id="CLU_026673_3_3_2"/>
<dbReference type="GO" id="GO:0003723">
    <property type="term" value="F:RNA binding"/>
    <property type="evidence" value="ECO:0007669"/>
    <property type="project" value="UniProtKB-KW"/>
</dbReference>
<keyword evidence="3" id="KW-0963">Cytoplasm</keyword>
<keyword evidence="7" id="KW-0560">Oxidoreductase</keyword>
<dbReference type="OrthoDB" id="146629at2157"/>
<dbReference type="EC" id="1.1.1.-" evidence="7"/>
<evidence type="ECO:0000259" key="6">
    <source>
        <dbReference type="SMART" id="SM00829"/>
    </source>
</evidence>